<evidence type="ECO:0000313" key="5">
    <source>
        <dbReference type="EMBL" id="MBW0462182.1"/>
    </source>
</evidence>
<dbReference type="GO" id="GO:0003677">
    <property type="term" value="F:DNA binding"/>
    <property type="evidence" value="ECO:0007669"/>
    <property type="project" value="InterPro"/>
</dbReference>
<dbReference type="InterPro" id="IPR007219">
    <property type="entry name" value="XnlR_reg_dom"/>
</dbReference>
<dbReference type="PANTHER" id="PTHR46910:SF1">
    <property type="entry name" value="MISCELLANEOUS ZN(II)2CYS6 TRANSCRIPTION FACTOR (EUROFUNG)-RELATED"/>
    <property type="match status" value="1"/>
</dbReference>
<evidence type="ECO:0000256" key="1">
    <source>
        <dbReference type="ARBA" id="ARBA00022723"/>
    </source>
</evidence>
<dbReference type="SMART" id="SM00906">
    <property type="entry name" value="Fungal_trans"/>
    <property type="match status" value="1"/>
</dbReference>
<dbReference type="GO" id="GO:0006351">
    <property type="term" value="P:DNA-templated transcription"/>
    <property type="evidence" value="ECO:0007669"/>
    <property type="project" value="InterPro"/>
</dbReference>
<dbReference type="PROSITE" id="PS50048">
    <property type="entry name" value="ZN2_CY6_FUNGAL_2"/>
    <property type="match status" value="1"/>
</dbReference>
<dbReference type="SUPFAM" id="SSF57701">
    <property type="entry name" value="Zn2/Cys6 DNA-binding domain"/>
    <property type="match status" value="1"/>
</dbReference>
<dbReference type="EMBL" id="AVOT02000299">
    <property type="protein sequence ID" value="MBW0462182.1"/>
    <property type="molecule type" value="Genomic_DNA"/>
</dbReference>
<evidence type="ECO:0000256" key="3">
    <source>
        <dbReference type="SAM" id="MobiDB-lite"/>
    </source>
</evidence>
<feature type="compositionally biased region" description="Polar residues" evidence="3">
    <location>
        <begin position="1"/>
        <end position="22"/>
    </location>
</feature>
<keyword evidence="1" id="KW-0479">Metal-binding</keyword>
<feature type="compositionally biased region" description="Basic and acidic residues" evidence="3">
    <location>
        <begin position="129"/>
        <end position="139"/>
    </location>
</feature>
<dbReference type="CDD" id="cd00067">
    <property type="entry name" value="GAL4"/>
    <property type="match status" value="1"/>
</dbReference>
<evidence type="ECO:0000259" key="4">
    <source>
        <dbReference type="PROSITE" id="PS50048"/>
    </source>
</evidence>
<dbReference type="InterPro" id="IPR036864">
    <property type="entry name" value="Zn2-C6_fun-type_DNA-bd_sf"/>
</dbReference>
<dbReference type="InterPro" id="IPR001138">
    <property type="entry name" value="Zn2Cys6_DnaBD"/>
</dbReference>
<dbReference type="GO" id="GO:0008270">
    <property type="term" value="F:zinc ion binding"/>
    <property type="evidence" value="ECO:0007669"/>
    <property type="project" value="InterPro"/>
</dbReference>
<dbReference type="CDD" id="cd12148">
    <property type="entry name" value="fungal_TF_MHR"/>
    <property type="match status" value="1"/>
</dbReference>
<evidence type="ECO:0000256" key="2">
    <source>
        <dbReference type="ARBA" id="ARBA00023242"/>
    </source>
</evidence>
<dbReference type="PANTHER" id="PTHR46910">
    <property type="entry name" value="TRANSCRIPTION FACTOR PDR1"/>
    <property type="match status" value="1"/>
</dbReference>
<dbReference type="AlphaFoldDB" id="A0A9Q3BBR5"/>
<sequence length="813" mass="89730">MSSLYFPTSLQDDDQPSTSQSEPLRRRQRISRACDACRKNKVKCHPTNTGSCKNCASALRPCTFEAVGVKRERPPTKRDIEQLKSRIQSLEKLLTIMVPNIDLKSLPRTADQAKSMASALSIKPSIHQPDPEPHLKEFSSNDISNPDDVFSALCLLADLHISFTDHDSADQHLNSTPPSQSNSDSPNQNFPQYNRPQFPRSVAETFIERSAFADHLNAFKLPPSDLSNSLISLFFEKVNAFEHILHQPEFMRLYESGVADKETSFRALCFAIFSAASRFSSDPRVLPQIPGESPTRQAAGAMFLLSSIDLITCGTLPCTLYDLQAMALLSYVTCCTCSPLTAWFSAGSHLRRAQDVGAHRENAPQWKTSLMRDQLRKKAVWYLACQEIRLCMSLGRASCLKHDGLTLEFPLCVDDETLSKLCRGELPGLSYSLSPTDIDKLPASPSQVAQKASYSAKRRFGLAIQKLFAVKSSPNIKVWDWDQAAVAALAHDMQQFFDDTSPEAKWDPIQTNVIDLIATAQFTGFHLTFQILLHRLLITDGSQEILICVKAATELIDILDHLCCLGLLELTAPWSPYMITPSALTLLCAACATNKDMSSADQANAWVGVHRCINILNALGPISFLAERLCKSLGQLVEACINDELFSTEGSGVGTNSRKRLASEELFNLTDLYSNSPTGPIEGSLNESTCFEPLPLDESAPTFVGSVSSLTECTTPQQLFNIPLCQLDASLLEHPGAAWPTGNGPSDLFQNFVTPSENLLEKSLFYPANDLETTVSGLMRAPNEYKLDPPSNPHVDPQSFWCNLMSYTELNAK</sequence>
<feature type="region of interest" description="Disordered" evidence="3">
    <location>
        <begin position="168"/>
        <end position="195"/>
    </location>
</feature>
<keyword evidence="2" id="KW-0539">Nucleus</keyword>
<dbReference type="OrthoDB" id="2503714at2759"/>
<dbReference type="PROSITE" id="PS00463">
    <property type="entry name" value="ZN2_CY6_FUNGAL_1"/>
    <property type="match status" value="1"/>
</dbReference>
<evidence type="ECO:0000313" key="6">
    <source>
        <dbReference type="Proteomes" id="UP000765509"/>
    </source>
</evidence>
<dbReference type="GO" id="GO:0000981">
    <property type="term" value="F:DNA-binding transcription factor activity, RNA polymerase II-specific"/>
    <property type="evidence" value="ECO:0007669"/>
    <property type="project" value="InterPro"/>
</dbReference>
<feature type="region of interest" description="Disordered" evidence="3">
    <location>
        <begin position="116"/>
        <end position="141"/>
    </location>
</feature>
<dbReference type="Pfam" id="PF00172">
    <property type="entry name" value="Zn_clus"/>
    <property type="match status" value="1"/>
</dbReference>
<accession>A0A9Q3BBR5</accession>
<organism evidence="5 6">
    <name type="scientific">Austropuccinia psidii MF-1</name>
    <dbReference type="NCBI Taxonomy" id="1389203"/>
    <lineage>
        <taxon>Eukaryota</taxon>
        <taxon>Fungi</taxon>
        <taxon>Dikarya</taxon>
        <taxon>Basidiomycota</taxon>
        <taxon>Pucciniomycotina</taxon>
        <taxon>Pucciniomycetes</taxon>
        <taxon>Pucciniales</taxon>
        <taxon>Sphaerophragmiaceae</taxon>
        <taxon>Austropuccinia</taxon>
    </lineage>
</organism>
<dbReference type="Gene3D" id="4.10.240.10">
    <property type="entry name" value="Zn(2)-C6 fungal-type DNA-binding domain"/>
    <property type="match status" value="1"/>
</dbReference>
<keyword evidence="6" id="KW-1185">Reference proteome</keyword>
<protein>
    <recommendedName>
        <fullName evidence="4">Zn(2)-C6 fungal-type domain-containing protein</fullName>
    </recommendedName>
</protein>
<proteinExistence type="predicted"/>
<dbReference type="SMART" id="SM00066">
    <property type="entry name" value="GAL4"/>
    <property type="match status" value="1"/>
</dbReference>
<dbReference type="InterPro" id="IPR050987">
    <property type="entry name" value="AtrR-like"/>
</dbReference>
<dbReference type="Pfam" id="PF04082">
    <property type="entry name" value="Fungal_trans"/>
    <property type="match status" value="1"/>
</dbReference>
<feature type="compositionally biased region" description="Low complexity" evidence="3">
    <location>
        <begin position="174"/>
        <end position="192"/>
    </location>
</feature>
<gene>
    <name evidence="5" type="ORF">O181_001897</name>
</gene>
<feature type="region of interest" description="Disordered" evidence="3">
    <location>
        <begin position="1"/>
        <end position="27"/>
    </location>
</feature>
<reference evidence="5" key="1">
    <citation type="submission" date="2021-03" db="EMBL/GenBank/DDBJ databases">
        <title>Draft genome sequence of rust myrtle Austropuccinia psidii MF-1, a brazilian biotype.</title>
        <authorList>
            <person name="Quecine M.C."/>
            <person name="Pachon D.M.R."/>
            <person name="Bonatelli M.L."/>
            <person name="Correr F.H."/>
            <person name="Franceschini L.M."/>
            <person name="Leite T.F."/>
            <person name="Margarido G.R.A."/>
            <person name="Almeida C.A."/>
            <person name="Ferrarezi J.A."/>
            <person name="Labate C.A."/>
        </authorList>
    </citation>
    <scope>NUCLEOTIDE SEQUENCE</scope>
    <source>
        <strain evidence="5">MF-1</strain>
    </source>
</reference>
<dbReference type="Proteomes" id="UP000765509">
    <property type="component" value="Unassembled WGS sequence"/>
</dbReference>
<feature type="domain" description="Zn(2)-C6 fungal-type" evidence="4">
    <location>
        <begin position="33"/>
        <end position="64"/>
    </location>
</feature>
<comment type="caution">
    <text evidence="5">The sequence shown here is derived from an EMBL/GenBank/DDBJ whole genome shotgun (WGS) entry which is preliminary data.</text>
</comment>
<name>A0A9Q3BBR5_9BASI</name>